<evidence type="ECO:0000256" key="6">
    <source>
        <dbReference type="ARBA" id="ARBA00022723"/>
    </source>
</evidence>
<sequence length="263" mass="28005">MLSRPRHLNRLVPALAIGVLTGCGGPLSTLAPAGPAAREIAFLWYVMLLGGTAITVLVMGLIAMALRRRPADDSDARAERVWIHGWGLGFSAVVLTALLATGIVIGERMLARDDGAPRVQAIAMQWGWQFAQPGPDGNPVTTDGILYVPAGQDFEIAIEARDVIHSFWVPQLGGKMDAIPGRVNLHRLRADAPGRYEGLCAEFCGIGHSDMRFEVVAYDPAAPLPPFLSADDPQDAAAAQPDPVQPQPDPASSQPDPAPETTR</sequence>
<dbReference type="OrthoDB" id="9781261at2"/>
<dbReference type="EC" id="7.1.1.9" evidence="3"/>
<dbReference type="InterPro" id="IPR036257">
    <property type="entry name" value="Cyt_c_oxidase_su2_TM_sf"/>
</dbReference>
<evidence type="ECO:0000256" key="7">
    <source>
        <dbReference type="ARBA" id="ARBA00022967"/>
    </source>
</evidence>
<evidence type="ECO:0000256" key="13">
    <source>
        <dbReference type="SAM" id="MobiDB-lite"/>
    </source>
</evidence>
<comment type="subcellular location">
    <subcellularLocation>
        <location evidence="1">Membrane</location>
        <topology evidence="1">Multi-pass membrane protein</topology>
    </subcellularLocation>
</comment>
<keyword evidence="5 14" id="KW-0812">Transmembrane</keyword>
<evidence type="ECO:0000313" key="17">
    <source>
        <dbReference type="Proteomes" id="UP000199585"/>
    </source>
</evidence>
<dbReference type="GO" id="GO:0004129">
    <property type="term" value="F:cytochrome-c oxidase activity"/>
    <property type="evidence" value="ECO:0007669"/>
    <property type="project" value="UniProtKB-EC"/>
</dbReference>
<dbReference type="GO" id="GO:0016020">
    <property type="term" value="C:membrane"/>
    <property type="evidence" value="ECO:0007669"/>
    <property type="project" value="UniProtKB-SubCell"/>
</dbReference>
<evidence type="ECO:0000256" key="2">
    <source>
        <dbReference type="ARBA" id="ARBA00007866"/>
    </source>
</evidence>
<comment type="catalytic activity">
    <reaction evidence="12">
        <text>4 Fe(II)-[cytochrome c] + O2 + 8 H(+)(in) = 4 Fe(III)-[cytochrome c] + 2 H2O + 4 H(+)(out)</text>
        <dbReference type="Rhea" id="RHEA:11436"/>
        <dbReference type="Rhea" id="RHEA-COMP:10350"/>
        <dbReference type="Rhea" id="RHEA-COMP:14399"/>
        <dbReference type="ChEBI" id="CHEBI:15377"/>
        <dbReference type="ChEBI" id="CHEBI:15378"/>
        <dbReference type="ChEBI" id="CHEBI:15379"/>
        <dbReference type="ChEBI" id="CHEBI:29033"/>
        <dbReference type="ChEBI" id="CHEBI:29034"/>
        <dbReference type="EC" id="7.1.1.9"/>
    </reaction>
</comment>
<feature type="domain" description="Cytochrome oxidase subunit II copper A binding" evidence="15">
    <location>
        <begin position="114"/>
        <end position="230"/>
    </location>
</feature>
<reference evidence="16 17" key="1">
    <citation type="submission" date="2016-10" db="EMBL/GenBank/DDBJ databases">
        <authorList>
            <person name="de Groot N.N."/>
        </authorList>
    </citation>
    <scope>NUCLEOTIDE SEQUENCE [LARGE SCALE GENOMIC DNA]</scope>
    <source>
        <strain evidence="16 17">DSM 16213</strain>
    </source>
</reference>
<dbReference type="AlphaFoldDB" id="A0A1H8JVA6"/>
<feature type="transmembrane region" description="Helical" evidence="14">
    <location>
        <begin position="43"/>
        <end position="66"/>
    </location>
</feature>
<evidence type="ECO:0000256" key="9">
    <source>
        <dbReference type="ARBA" id="ARBA00022989"/>
    </source>
</evidence>
<dbReference type="Pfam" id="PF00116">
    <property type="entry name" value="COX2"/>
    <property type="match status" value="1"/>
</dbReference>
<keyword evidence="7" id="KW-1278">Translocase</keyword>
<dbReference type="EMBL" id="FOCI01000044">
    <property type="protein sequence ID" value="SEN84674.1"/>
    <property type="molecule type" value="Genomic_DNA"/>
</dbReference>
<proteinExistence type="inferred from homology"/>
<evidence type="ECO:0000259" key="15">
    <source>
        <dbReference type="PROSITE" id="PS50857"/>
    </source>
</evidence>
<protein>
    <recommendedName>
        <fullName evidence="3">cytochrome-c oxidase</fullName>
        <ecNumber evidence="3">7.1.1.9</ecNumber>
    </recommendedName>
</protein>
<dbReference type="PROSITE" id="PS51257">
    <property type="entry name" value="PROKAR_LIPOPROTEIN"/>
    <property type="match status" value="1"/>
</dbReference>
<evidence type="ECO:0000256" key="1">
    <source>
        <dbReference type="ARBA" id="ARBA00004141"/>
    </source>
</evidence>
<evidence type="ECO:0000256" key="5">
    <source>
        <dbReference type="ARBA" id="ARBA00022692"/>
    </source>
</evidence>
<evidence type="ECO:0000256" key="4">
    <source>
        <dbReference type="ARBA" id="ARBA00022448"/>
    </source>
</evidence>
<name>A0A1H8JVA6_9RHOB</name>
<keyword evidence="8" id="KW-0249">Electron transport</keyword>
<keyword evidence="4" id="KW-0813">Transport</keyword>
<dbReference type="GO" id="GO:0042773">
    <property type="term" value="P:ATP synthesis coupled electron transport"/>
    <property type="evidence" value="ECO:0007669"/>
    <property type="project" value="TreeGrafter"/>
</dbReference>
<keyword evidence="17" id="KW-1185">Reference proteome</keyword>
<dbReference type="Gene3D" id="2.60.40.420">
    <property type="entry name" value="Cupredoxins - blue copper proteins"/>
    <property type="match status" value="1"/>
</dbReference>
<dbReference type="InterPro" id="IPR001505">
    <property type="entry name" value="Copper_CuA"/>
</dbReference>
<evidence type="ECO:0000256" key="12">
    <source>
        <dbReference type="ARBA" id="ARBA00047816"/>
    </source>
</evidence>
<gene>
    <name evidence="16" type="ORF">SAMN04488003_1445</name>
</gene>
<dbReference type="RefSeq" id="WP_089905824.1">
    <property type="nucleotide sequence ID" value="NZ_FOCI01000044.1"/>
</dbReference>
<feature type="compositionally biased region" description="Low complexity" evidence="13">
    <location>
        <begin position="229"/>
        <end position="242"/>
    </location>
</feature>
<evidence type="ECO:0000256" key="3">
    <source>
        <dbReference type="ARBA" id="ARBA00012949"/>
    </source>
</evidence>
<dbReference type="InterPro" id="IPR002429">
    <property type="entry name" value="CcO_II-like_C"/>
</dbReference>
<dbReference type="PROSITE" id="PS00078">
    <property type="entry name" value="COX2"/>
    <property type="match status" value="1"/>
</dbReference>
<dbReference type="Proteomes" id="UP000199585">
    <property type="component" value="Unassembled WGS sequence"/>
</dbReference>
<accession>A0A1H8JVA6</accession>
<dbReference type="PANTHER" id="PTHR22888">
    <property type="entry name" value="CYTOCHROME C OXIDASE, SUBUNIT II"/>
    <property type="match status" value="1"/>
</dbReference>
<evidence type="ECO:0000256" key="14">
    <source>
        <dbReference type="SAM" id="Phobius"/>
    </source>
</evidence>
<dbReference type="STRING" id="245187.SAMN04488003_1445"/>
<comment type="similarity">
    <text evidence="2">Belongs to the cytochrome c oxidase subunit 2 family.</text>
</comment>
<evidence type="ECO:0000313" key="16">
    <source>
        <dbReference type="EMBL" id="SEN84674.1"/>
    </source>
</evidence>
<dbReference type="SUPFAM" id="SSF49503">
    <property type="entry name" value="Cupredoxins"/>
    <property type="match status" value="1"/>
</dbReference>
<organism evidence="16 17">
    <name type="scientific">Loktanella fryxellensis</name>
    <dbReference type="NCBI Taxonomy" id="245187"/>
    <lineage>
        <taxon>Bacteria</taxon>
        <taxon>Pseudomonadati</taxon>
        <taxon>Pseudomonadota</taxon>
        <taxon>Alphaproteobacteria</taxon>
        <taxon>Rhodobacterales</taxon>
        <taxon>Roseobacteraceae</taxon>
        <taxon>Loktanella</taxon>
    </lineage>
</organism>
<dbReference type="Gene3D" id="1.10.287.90">
    <property type="match status" value="1"/>
</dbReference>
<evidence type="ECO:0000256" key="10">
    <source>
        <dbReference type="ARBA" id="ARBA00023008"/>
    </source>
</evidence>
<feature type="region of interest" description="Disordered" evidence="13">
    <location>
        <begin position="224"/>
        <end position="263"/>
    </location>
</feature>
<dbReference type="GO" id="GO:0005507">
    <property type="term" value="F:copper ion binding"/>
    <property type="evidence" value="ECO:0007669"/>
    <property type="project" value="InterPro"/>
</dbReference>
<keyword evidence="9 14" id="KW-1133">Transmembrane helix</keyword>
<feature type="transmembrane region" description="Helical" evidence="14">
    <location>
        <begin position="86"/>
        <end position="105"/>
    </location>
</feature>
<evidence type="ECO:0000256" key="8">
    <source>
        <dbReference type="ARBA" id="ARBA00022982"/>
    </source>
</evidence>
<keyword evidence="6" id="KW-0479">Metal-binding</keyword>
<keyword evidence="10" id="KW-0186">Copper</keyword>
<dbReference type="PROSITE" id="PS50857">
    <property type="entry name" value="COX2_CUA"/>
    <property type="match status" value="1"/>
</dbReference>
<keyword evidence="11 14" id="KW-0472">Membrane</keyword>
<dbReference type="InterPro" id="IPR045187">
    <property type="entry name" value="CcO_II"/>
</dbReference>
<evidence type="ECO:0000256" key="11">
    <source>
        <dbReference type="ARBA" id="ARBA00023136"/>
    </source>
</evidence>
<dbReference type="InterPro" id="IPR008972">
    <property type="entry name" value="Cupredoxin"/>
</dbReference>
<dbReference type="PANTHER" id="PTHR22888:SF9">
    <property type="entry name" value="CYTOCHROME C OXIDASE SUBUNIT 2"/>
    <property type="match status" value="1"/>
</dbReference>